<accession>A0A1Y5RQE8</accession>
<organism evidence="3 4">
    <name type="scientific">Roseisalinus antarcticus</name>
    <dbReference type="NCBI Taxonomy" id="254357"/>
    <lineage>
        <taxon>Bacteria</taxon>
        <taxon>Pseudomonadati</taxon>
        <taxon>Pseudomonadota</taxon>
        <taxon>Alphaproteobacteria</taxon>
        <taxon>Rhodobacterales</taxon>
        <taxon>Roseobacteraceae</taxon>
        <taxon>Roseisalinus</taxon>
    </lineage>
</organism>
<evidence type="ECO:0000256" key="1">
    <source>
        <dbReference type="ARBA" id="ARBA00009759"/>
    </source>
</evidence>
<dbReference type="GO" id="GO:0004401">
    <property type="term" value="F:histidinol-phosphatase activity"/>
    <property type="evidence" value="ECO:0007669"/>
    <property type="project" value="UniProtKB-EC"/>
</dbReference>
<evidence type="ECO:0000256" key="2">
    <source>
        <dbReference type="PIRSR" id="PIRSR600760-2"/>
    </source>
</evidence>
<comment type="similarity">
    <text evidence="1">Belongs to the inositol monophosphatase superfamily.</text>
</comment>
<evidence type="ECO:0000313" key="4">
    <source>
        <dbReference type="Proteomes" id="UP000193900"/>
    </source>
</evidence>
<feature type="binding site" evidence="2">
    <location>
        <position position="98"/>
    </location>
    <ligand>
        <name>Mg(2+)</name>
        <dbReference type="ChEBI" id="CHEBI:18420"/>
        <label>1</label>
        <note>catalytic</note>
    </ligand>
</feature>
<keyword evidence="3" id="KW-0378">Hydrolase</keyword>
<name>A0A1Y5RQE8_9RHOB</name>
<dbReference type="OrthoDB" id="9785695at2"/>
<dbReference type="GO" id="GO:0007165">
    <property type="term" value="P:signal transduction"/>
    <property type="evidence" value="ECO:0007669"/>
    <property type="project" value="TreeGrafter"/>
</dbReference>
<keyword evidence="2" id="KW-0479">Metal-binding</keyword>
<dbReference type="SUPFAM" id="SSF56655">
    <property type="entry name" value="Carbohydrate phosphatase"/>
    <property type="match status" value="1"/>
</dbReference>
<proteinExistence type="inferred from homology"/>
<reference evidence="3 4" key="1">
    <citation type="submission" date="2017-03" db="EMBL/GenBank/DDBJ databases">
        <authorList>
            <person name="Afonso C.L."/>
            <person name="Miller P.J."/>
            <person name="Scott M.A."/>
            <person name="Spackman E."/>
            <person name="Goraichik I."/>
            <person name="Dimitrov K.M."/>
            <person name="Suarez D.L."/>
            <person name="Swayne D.E."/>
        </authorList>
    </citation>
    <scope>NUCLEOTIDE SEQUENCE [LARGE SCALE GENOMIC DNA]</scope>
    <source>
        <strain evidence="3 4">CECT 7023</strain>
    </source>
</reference>
<keyword evidence="4" id="KW-1185">Reference proteome</keyword>
<dbReference type="InterPro" id="IPR000760">
    <property type="entry name" value="Inositol_monophosphatase-like"/>
</dbReference>
<dbReference type="Pfam" id="PF00459">
    <property type="entry name" value="Inositol_P"/>
    <property type="match status" value="1"/>
</dbReference>
<sequence length="275" mass="28804">MTLSQSEETALIGLVRDVARAEILPRFRRLEPTEIRAKSRADDLVTAADIAAERALTEGVARILPAAQVVGEEAVAADAGVLDRVGAAGRVVIIDPVDGTWNFAKGLAVFGVILAVVEDGETVFGLLYDPVFDDWVVARKGAGAFLGRAGAAPVPLSLGHAVPLAEAQGFVPLFLYPEAERAGIAAAMLDVGRGGSLRCSCHEYRQIVTGGADFGLNALLNVWDHAAGALAVTEAGGCAALEDGRTYRPEMREGRLAVASSGSLWRALTDRFGRA</sequence>
<dbReference type="AlphaFoldDB" id="A0A1Y5RQE8"/>
<dbReference type="RefSeq" id="WP_085877410.1">
    <property type="nucleotide sequence ID" value="NZ_FWFZ01000001.1"/>
</dbReference>
<comment type="cofactor">
    <cofactor evidence="2">
        <name>Mg(2+)</name>
        <dbReference type="ChEBI" id="CHEBI:18420"/>
    </cofactor>
</comment>
<dbReference type="Proteomes" id="UP000193900">
    <property type="component" value="Unassembled WGS sequence"/>
</dbReference>
<dbReference type="GO" id="GO:0006020">
    <property type="term" value="P:inositol metabolic process"/>
    <property type="evidence" value="ECO:0007669"/>
    <property type="project" value="TreeGrafter"/>
</dbReference>
<dbReference type="PANTHER" id="PTHR20854">
    <property type="entry name" value="INOSITOL MONOPHOSPHATASE"/>
    <property type="match status" value="1"/>
</dbReference>
<dbReference type="PANTHER" id="PTHR20854:SF4">
    <property type="entry name" value="INOSITOL-1-MONOPHOSPHATASE-RELATED"/>
    <property type="match status" value="1"/>
</dbReference>
<dbReference type="EMBL" id="FWFZ01000001">
    <property type="protein sequence ID" value="SLN20234.1"/>
    <property type="molecule type" value="Genomic_DNA"/>
</dbReference>
<dbReference type="PRINTS" id="PR00377">
    <property type="entry name" value="IMPHPHTASES"/>
</dbReference>
<dbReference type="EC" id="3.1.3.15" evidence="3"/>
<keyword evidence="2" id="KW-0460">Magnesium</keyword>
<dbReference type="GO" id="GO:0046872">
    <property type="term" value="F:metal ion binding"/>
    <property type="evidence" value="ECO:0007669"/>
    <property type="project" value="UniProtKB-KW"/>
</dbReference>
<dbReference type="GO" id="GO:0008934">
    <property type="term" value="F:inositol monophosphate 1-phosphatase activity"/>
    <property type="evidence" value="ECO:0007669"/>
    <property type="project" value="TreeGrafter"/>
</dbReference>
<feature type="binding site" evidence="2">
    <location>
        <position position="72"/>
    </location>
    <ligand>
        <name>Mg(2+)</name>
        <dbReference type="ChEBI" id="CHEBI:18420"/>
        <label>1</label>
        <note>catalytic</note>
    </ligand>
</feature>
<feature type="binding site" evidence="2">
    <location>
        <position position="224"/>
    </location>
    <ligand>
        <name>Mg(2+)</name>
        <dbReference type="ChEBI" id="CHEBI:18420"/>
        <label>1</label>
        <note>catalytic</note>
    </ligand>
</feature>
<evidence type="ECO:0000313" key="3">
    <source>
        <dbReference type="EMBL" id="SLN20234.1"/>
    </source>
</evidence>
<dbReference type="Gene3D" id="3.30.540.10">
    <property type="entry name" value="Fructose-1,6-Bisphosphatase, subunit A, domain 1"/>
    <property type="match status" value="1"/>
</dbReference>
<gene>
    <name evidence="3" type="primary">hisN_1</name>
    <name evidence="3" type="ORF">ROA7023_00515</name>
</gene>
<feature type="binding site" evidence="2">
    <location>
        <position position="95"/>
    </location>
    <ligand>
        <name>Mg(2+)</name>
        <dbReference type="ChEBI" id="CHEBI:18420"/>
        <label>1</label>
        <note>catalytic</note>
    </ligand>
</feature>
<protein>
    <submittedName>
        <fullName evidence="3">Histidinol-phosphatase</fullName>
        <ecNumber evidence="3">3.1.3.15</ecNumber>
    </submittedName>
</protein>
<dbReference type="Gene3D" id="3.40.190.80">
    <property type="match status" value="1"/>
</dbReference>